<sequence length="183" mass="20389">MMESGMSKHKGPTGAMVDPESLPYRPCVGLMVLNKAGLVWAGRRIVIPGDEMDGATQLWQMPQGGIDKGEDPAQAALRELYEETGMTSVSLLEEASDWINYDLPPHLVGLALKGKYRGQTQKWFAYRFEGDESEIAINPPPGGHTAEFDCWEWKPMADLPNLIVPFKRKVYEQVVATFRHLAA</sequence>
<dbReference type="HAMAP" id="MF_00298">
    <property type="entry name" value="Nudix_RppH"/>
    <property type="match status" value="1"/>
</dbReference>
<dbReference type="InterPro" id="IPR020084">
    <property type="entry name" value="NUDIX_hydrolase_CS"/>
</dbReference>
<dbReference type="PANTHER" id="PTHR11839:SF22">
    <property type="entry name" value="NUDIX HYDROLASE 26, CHLOROPLASTIC"/>
    <property type="match status" value="1"/>
</dbReference>
<dbReference type="InterPro" id="IPR000086">
    <property type="entry name" value="NUDIX_hydrolase_dom"/>
</dbReference>
<dbReference type="PRINTS" id="PR00502">
    <property type="entry name" value="NUDIXFAMILY"/>
</dbReference>
<evidence type="ECO:0000313" key="6">
    <source>
        <dbReference type="EMBL" id="EEH13281.1"/>
    </source>
</evidence>
<dbReference type="AlphaFoldDB" id="C0G8L7"/>
<comment type="cofactor">
    <cofactor evidence="2">
        <name>Mg(2+)</name>
        <dbReference type="ChEBI" id="CHEBI:18420"/>
    </cofactor>
</comment>
<dbReference type="PANTHER" id="PTHR11839">
    <property type="entry name" value="UDP/ADP-SUGAR PYROPHOSPHATASE"/>
    <property type="match status" value="1"/>
</dbReference>
<accession>C0G8L7</accession>
<dbReference type="Gene3D" id="3.90.79.10">
    <property type="entry name" value="Nucleoside Triphosphate Pyrophosphohydrolase"/>
    <property type="match status" value="1"/>
</dbReference>
<evidence type="ECO:0000259" key="5">
    <source>
        <dbReference type="PROSITE" id="PS51462"/>
    </source>
</evidence>
<proteinExistence type="inferred from homology"/>
<gene>
    <name evidence="4" type="primary">rppH</name>
    <name evidence="4" type="synonym">nudH</name>
    <name evidence="6" type="ORF">BCETI_6000199</name>
</gene>
<organism evidence="6 7">
    <name type="scientific">Brucella ceti str. Cudo</name>
    <dbReference type="NCBI Taxonomy" id="595497"/>
    <lineage>
        <taxon>Bacteria</taxon>
        <taxon>Pseudomonadati</taxon>
        <taxon>Pseudomonadota</taxon>
        <taxon>Alphaproteobacteria</taxon>
        <taxon>Hyphomicrobiales</taxon>
        <taxon>Brucellaceae</taxon>
        <taxon>Brucella/Ochrobactrum group</taxon>
        <taxon>Brucella</taxon>
    </lineage>
</organism>
<keyword evidence="3 4" id="KW-0378">Hydrolase</keyword>
<comment type="cofactor">
    <cofactor evidence="1">
        <name>Mn(2+)</name>
        <dbReference type="ChEBI" id="CHEBI:29035"/>
    </cofactor>
</comment>
<evidence type="ECO:0000313" key="7">
    <source>
        <dbReference type="Proteomes" id="UP000003678"/>
    </source>
</evidence>
<dbReference type="InterPro" id="IPR020476">
    <property type="entry name" value="Nudix_hydrolase"/>
</dbReference>
<dbReference type="GO" id="GO:0034432">
    <property type="term" value="F:bis(5'-adenosyl)-pentaphosphatase activity"/>
    <property type="evidence" value="ECO:0007669"/>
    <property type="project" value="TreeGrafter"/>
</dbReference>
<evidence type="ECO:0000256" key="3">
    <source>
        <dbReference type="ARBA" id="ARBA00022801"/>
    </source>
</evidence>
<comment type="cofactor">
    <cofactor evidence="4">
        <name>a divalent metal cation</name>
        <dbReference type="ChEBI" id="CHEBI:60240"/>
    </cofactor>
</comment>
<dbReference type="EC" id="3.6.1.-" evidence="4"/>
<dbReference type="GO" id="GO:0008893">
    <property type="term" value="F:guanosine-3',5'-bis(diphosphate) 3'-diphosphatase activity"/>
    <property type="evidence" value="ECO:0007669"/>
    <property type="project" value="TreeGrafter"/>
</dbReference>
<evidence type="ECO:0000256" key="4">
    <source>
        <dbReference type="HAMAP-Rule" id="MF_00298"/>
    </source>
</evidence>
<dbReference type="GO" id="GO:0019693">
    <property type="term" value="P:ribose phosphate metabolic process"/>
    <property type="evidence" value="ECO:0007669"/>
    <property type="project" value="TreeGrafter"/>
</dbReference>
<evidence type="ECO:0000256" key="2">
    <source>
        <dbReference type="ARBA" id="ARBA00001946"/>
    </source>
</evidence>
<dbReference type="Proteomes" id="UP000003678">
    <property type="component" value="Unassembled WGS sequence"/>
</dbReference>
<dbReference type="CDD" id="cd03671">
    <property type="entry name" value="NUDIX_Ap4A_hydrolase_plant_like"/>
    <property type="match status" value="1"/>
</dbReference>
<dbReference type="SUPFAM" id="SSF55811">
    <property type="entry name" value="Nudix"/>
    <property type="match status" value="1"/>
</dbReference>
<evidence type="ECO:0000256" key="1">
    <source>
        <dbReference type="ARBA" id="ARBA00001936"/>
    </source>
</evidence>
<dbReference type="Pfam" id="PF00293">
    <property type="entry name" value="NUDIX"/>
    <property type="match status" value="1"/>
</dbReference>
<comment type="similarity">
    <text evidence="4">Belongs to the Nudix hydrolase family. RppH subfamily.</text>
</comment>
<protein>
    <recommendedName>
        <fullName evidence="4">RNA pyrophosphohydrolase</fullName>
        <ecNumber evidence="4">3.6.1.-</ecNumber>
    </recommendedName>
    <alternativeName>
        <fullName evidence="4">(Di)nucleoside polyphosphate hydrolase</fullName>
    </alternativeName>
</protein>
<feature type="short sequence motif" description="Nudix box" evidence="4">
    <location>
        <begin position="64"/>
        <end position="85"/>
    </location>
</feature>
<dbReference type="InterPro" id="IPR015797">
    <property type="entry name" value="NUDIX_hydrolase-like_dom_sf"/>
</dbReference>
<dbReference type="InterPro" id="IPR022927">
    <property type="entry name" value="RppH"/>
</dbReference>
<feature type="domain" description="Nudix hydrolase" evidence="5">
    <location>
        <begin position="23"/>
        <end position="176"/>
    </location>
</feature>
<dbReference type="PROSITE" id="PS51462">
    <property type="entry name" value="NUDIX"/>
    <property type="match status" value="1"/>
</dbReference>
<name>C0G8L7_9HYPH</name>
<reference evidence="6 7" key="1">
    <citation type="submission" date="2009-03" db="EMBL/GenBank/DDBJ databases">
        <authorList>
            <person name="Setubal J.C."/>
            <person name="Boyle S."/>
            <person name="Crasta O.R."/>
            <person name="Gillespie J.J."/>
            <person name="Kenyon R.W."/>
            <person name="Lu J."/>
            <person name="Mane S."/>
            <person name="Nagrani S."/>
            <person name="Shallom J.M."/>
            <person name="Shallom S."/>
            <person name="Shukla M."/>
            <person name="Snyder E.E."/>
            <person name="Sobral B.W."/>
            <person name="Wattam A.R."/>
            <person name="Will R."/>
            <person name="Williams K."/>
            <person name="Yoo H."/>
            <person name="Bruce D.H."/>
            <person name="Detter C."/>
            <person name="Munk C."/>
            <person name="Brettin T.S."/>
            <person name="Ficht T."/>
        </authorList>
    </citation>
    <scope>NUCLEOTIDE SEQUENCE [LARGE SCALE GENOMIC DNA]</scope>
    <source>
        <strain evidence="6 7">Cudo</strain>
    </source>
</reference>
<dbReference type="GO" id="GO:0006753">
    <property type="term" value="P:nucleoside phosphate metabolic process"/>
    <property type="evidence" value="ECO:0007669"/>
    <property type="project" value="TreeGrafter"/>
</dbReference>
<dbReference type="PROSITE" id="PS00893">
    <property type="entry name" value="NUDIX_BOX"/>
    <property type="match status" value="1"/>
</dbReference>
<comment type="caution">
    <text evidence="6">The sequence shown here is derived from an EMBL/GenBank/DDBJ whole genome shotgun (WGS) entry which is preliminary data.</text>
</comment>
<dbReference type="EMBL" id="ACJD01000006">
    <property type="protein sequence ID" value="EEH13281.1"/>
    <property type="molecule type" value="Genomic_DNA"/>
</dbReference>
<comment type="function">
    <text evidence="4">Accelerates the degradation of transcripts by removing pyrophosphate from the 5'-end of triphosphorylated RNA, leading to a more labile monophosphorylated state that can stimulate subsequent ribonuclease cleavage.</text>
</comment>
<dbReference type="NCBIfam" id="NF001938">
    <property type="entry name" value="PRK00714.1-5"/>
    <property type="match status" value="1"/>
</dbReference>